<feature type="active site" description="Tele-phosphohistidine intermediate" evidence="18">
    <location>
        <position position="191"/>
    </location>
</feature>
<evidence type="ECO:0000256" key="4">
    <source>
        <dbReference type="ARBA" id="ARBA00004496"/>
    </source>
</evidence>
<dbReference type="PATRIC" id="fig|1191523.3.peg.2714"/>
<comment type="catalytic activity">
    <reaction evidence="1 17">
        <text>L-histidyl-[protein] + phosphoenolpyruvate = N(pros)-phospho-L-histidyl-[protein] + pyruvate</text>
        <dbReference type="Rhea" id="RHEA:23880"/>
        <dbReference type="Rhea" id="RHEA-COMP:9745"/>
        <dbReference type="Rhea" id="RHEA-COMP:9746"/>
        <dbReference type="ChEBI" id="CHEBI:15361"/>
        <dbReference type="ChEBI" id="CHEBI:29979"/>
        <dbReference type="ChEBI" id="CHEBI:58702"/>
        <dbReference type="ChEBI" id="CHEBI:64837"/>
        <dbReference type="EC" id="2.7.3.9"/>
    </reaction>
</comment>
<evidence type="ECO:0000256" key="19">
    <source>
        <dbReference type="PIRSR" id="PIRSR000732-2"/>
    </source>
</evidence>
<feature type="binding site" evidence="19">
    <location>
        <begin position="454"/>
        <end position="455"/>
    </location>
    <ligand>
        <name>phosphoenolpyruvate</name>
        <dbReference type="ChEBI" id="CHEBI:58702"/>
    </ligand>
</feature>
<keyword evidence="15 17" id="KW-0460">Magnesium</keyword>
<comment type="subcellular location">
    <subcellularLocation>
        <location evidence="4 17">Cytoplasm</location>
    </subcellularLocation>
</comment>
<keyword evidence="12 17" id="KW-0598">Phosphotransferase system</keyword>
<keyword evidence="9 17" id="KW-0963">Cytoplasm</keyword>
<feature type="binding site" evidence="19">
    <location>
        <position position="298"/>
    </location>
    <ligand>
        <name>phosphoenolpyruvate</name>
        <dbReference type="ChEBI" id="CHEBI:58702"/>
    </ligand>
</feature>
<dbReference type="KEGG" id="mro:MROS_2579"/>
<evidence type="ECO:0000256" key="8">
    <source>
        <dbReference type="ARBA" id="ARBA00022448"/>
    </source>
</evidence>
<keyword evidence="8 17" id="KW-0813">Transport</keyword>
<feature type="active site" description="Proton donor" evidence="18">
    <location>
        <position position="502"/>
    </location>
</feature>
<evidence type="ECO:0000256" key="14">
    <source>
        <dbReference type="ARBA" id="ARBA00022777"/>
    </source>
</evidence>
<evidence type="ECO:0000256" key="1">
    <source>
        <dbReference type="ARBA" id="ARBA00000683"/>
    </source>
</evidence>
<dbReference type="PROSITE" id="PS00742">
    <property type="entry name" value="PEP_ENZYMES_2"/>
    <property type="match status" value="1"/>
</dbReference>
<dbReference type="Pfam" id="PF05524">
    <property type="entry name" value="PEP-utilisers_N"/>
    <property type="match status" value="1"/>
</dbReference>
<evidence type="ECO:0000256" key="15">
    <source>
        <dbReference type="ARBA" id="ARBA00022842"/>
    </source>
</evidence>
<dbReference type="GO" id="GO:0005737">
    <property type="term" value="C:cytoplasm"/>
    <property type="evidence" value="ECO:0007669"/>
    <property type="project" value="UniProtKB-SubCell"/>
</dbReference>
<keyword evidence="24" id="KW-0670">Pyruvate</keyword>
<name>I6ZUV6_MELRP</name>
<dbReference type="InterPro" id="IPR036618">
    <property type="entry name" value="PtsI_HPr-bd_sf"/>
</dbReference>
<evidence type="ECO:0000256" key="13">
    <source>
        <dbReference type="ARBA" id="ARBA00022723"/>
    </source>
</evidence>
<dbReference type="InterPro" id="IPR040442">
    <property type="entry name" value="Pyrv_kinase-like_dom_sf"/>
</dbReference>
<dbReference type="InterPro" id="IPR023151">
    <property type="entry name" value="PEP_util_CS"/>
</dbReference>
<dbReference type="InterPro" id="IPR018274">
    <property type="entry name" value="PEP_util_AS"/>
</dbReference>
<reference evidence="24 25" key="1">
    <citation type="journal article" date="2013" name="PLoS ONE">
        <title>Genomic analysis of Melioribacter roseus, facultatively anaerobic organotrophic bacterium representing a novel deep lineage within Bacteriodetes/Chlorobi group.</title>
        <authorList>
            <person name="Kadnikov V.V."/>
            <person name="Mardanov A.V."/>
            <person name="Podosokorskaya O.A."/>
            <person name="Gavrilov S.N."/>
            <person name="Kublanov I.V."/>
            <person name="Beletsky A.V."/>
            <person name="Bonch-Osmolovskaya E.A."/>
            <person name="Ravin N.V."/>
        </authorList>
    </citation>
    <scope>NUCLEOTIDE SEQUENCE [LARGE SCALE GENOMIC DNA]</scope>
    <source>
        <strain evidence="25">JCM 17771 / P3M-2</strain>
    </source>
</reference>
<dbReference type="PIRSF" id="PIRSF000732">
    <property type="entry name" value="PTS_enzyme_I"/>
    <property type="match status" value="1"/>
</dbReference>
<evidence type="ECO:0000259" key="23">
    <source>
        <dbReference type="Pfam" id="PF05524"/>
    </source>
</evidence>
<dbReference type="Proteomes" id="UP000009011">
    <property type="component" value="Chromosome"/>
</dbReference>
<keyword evidence="10 17" id="KW-0762">Sugar transport</keyword>
<dbReference type="AlphaFoldDB" id="I6ZUV6"/>
<dbReference type="Pfam" id="PF02896">
    <property type="entry name" value="PEP-utilizers_C"/>
    <property type="match status" value="1"/>
</dbReference>
<dbReference type="Pfam" id="PF00391">
    <property type="entry name" value="PEP-utilizers"/>
    <property type="match status" value="1"/>
</dbReference>
<dbReference type="EC" id="2.7.3.9" evidence="6 17"/>
<feature type="domain" description="PEP-utilising enzyme mobile" evidence="21">
    <location>
        <begin position="156"/>
        <end position="227"/>
    </location>
</feature>
<dbReference type="PANTHER" id="PTHR46244">
    <property type="entry name" value="PHOSPHOENOLPYRUVATE-PROTEIN PHOSPHOTRANSFERASE"/>
    <property type="match status" value="1"/>
</dbReference>
<dbReference type="PRINTS" id="PR01736">
    <property type="entry name" value="PHPHTRNFRASE"/>
</dbReference>
<dbReference type="InterPro" id="IPR000121">
    <property type="entry name" value="PEP_util_C"/>
</dbReference>
<dbReference type="SUPFAM" id="SSF52009">
    <property type="entry name" value="Phosphohistidine domain"/>
    <property type="match status" value="1"/>
</dbReference>
<dbReference type="GO" id="GO:0008965">
    <property type="term" value="F:phosphoenolpyruvate-protein phosphotransferase activity"/>
    <property type="evidence" value="ECO:0007669"/>
    <property type="project" value="UniProtKB-EC"/>
</dbReference>
<dbReference type="InterPro" id="IPR008279">
    <property type="entry name" value="PEP-util_enz_mobile_dom"/>
</dbReference>
<evidence type="ECO:0000256" key="2">
    <source>
        <dbReference type="ARBA" id="ARBA00001946"/>
    </source>
</evidence>
<proteinExistence type="inferred from homology"/>
<keyword evidence="13 17" id="KW-0479">Metal-binding</keyword>
<dbReference type="STRING" id="1191523.MROS_2579"/>
<keyword evidence="11 17" id="KW-0808">Transferase</keyword>
<dbReference type="Gene3D" id="3.50.30.10">
    <property type="entry name" value="Phosphohistidine domain"/>
    <property type="match status" value="1"/>
</dbReference>
<feature type="domain" description="PEP-utilising enzyme C-terminal" evidence="22">
    <location>
        <begin position="254"/>
        <end position="541"/>
    </location>
</feature>
<dbReference type="InterPro" id="IPR015813">
    <property type="entry name" value="Pyrv/PenolPyrv_kinase-like_dom"/>
</dbReference>
<evidence type="ECO:0000256" key="16">
    <source>
        <dbReference type="ARBA" id="ARBA00033235"/>
    </source>
</evidence>
<evidence type="ECO:0000256" key="6">
    <source>
        <dbReference type="ARBA" id="ARBA00012232"/>
    </source>
</evidence>
<feature type="binding site" evidence="20">
    <location>
        <position position="455"/>
    </location>
    <ligand>
        <name>Mg(2+)</name>
        <dbReference type="ChEBI" id="CHEBI:18420"/>
    </ligand>
</feature>
<accession>I6ZUV6</accession>
<dbReference type="eggNOG" id="COG1080">
    <property type="taxonomic scope" value="Bacteria"/>
</dbReference>
<comment type="similarity">
    <text evidence="5 17">Belongs to the PEP-utilizing enzyme family.</text>
</comment>
<dbReference type="InterPro" id="IPR036637">
    <property type="entry name" value="Phosphohistidine_dom_sf"/>
</dbReference>
<dbReference type="Gene3D" id="3.20.20.60">
    <property type="entry name" value="Phosphoenolpyruvate-binding domains"/>
    <property type="match status" value="1"/>
</dbReference>
<dbReference type="GO" id="GO:0009401">
    <property type="term" value="P:phosphoenolpyruvate-dependent sugar phosphotransferase system"/>
    <property type="evidence" value="ECO:0007669"/>
    <property type="project" value="UniProtKB-KW"/>
</dbReference>
<dbReference type="SUPFAM" id="SSF47831">
    <property type="entry name" value="Enzyme I of the PEP:sugar phosphotransferase system HPr-binding (sub)domain"/>
    <property type="match status" value="1"/>
</dbReference>
<evidence type="ECO:0000256" key="7">
    <source>
        <dbReference type="ARBA" id="ARBA00016544"/>
    </source>
</evidence>
<feature type="binding site" evidence="19">
    <location>
        <position position="334"/>
    </location>
    <ligand>
        <name>phosphoenolpyruvate</name>
        <dbReference type="ChEBI" id="CHEBI:58702"/>
    </ligand>
</feature>
<dbReference type="EMBL" id="CP003557">
    <property type="protein sequence ID" value="AFN75809.1"/>
    <property type="molecule type" value="Genomic_DNA"/>
</dbReference>
<dbReference type="Gene3D" id="1.10.274.10">
    <property type="entry name" value="PtsI, HPr-binding domain"/>
    <property type="match status" value="1"/>
</dbReference>
<dbReference type="PANTHER" id="PTHR46244:SF3">
    <property type="entry name" value="PHOSPHOENOLPYRUVATE-PROTEIN PHOSPHOTRANSFERASE"/>
    <property type="match status" value="1"/>
</dbReference>
<dbReference type="RefSeq" id="WP_014857239.1">
    <property type="nucleotide sequence ID" value="NC_018178.1"/>
</dbReference>
<organism evidence="24 25">
    <name type="scientific">Melioribacter roseus (strain DSM 23840 / JCM 17771 / VKM B-2668 / P3M-2)</name>
    <dbReference type="NCBI Taxonomy" id="1191523"/>
    <lineage>
        <taxon>Bacteria</taxon>
        <taxon>Pseudomonadati</taxon>
        <taxon>Ignavibacteriota</taxon>
        <taxon>Ignavibacteria</taxon>
        <taxon>Ignavibacteriales</taxon>
        <taxon>Melioribacteraceae</taxon>
        <taxon>Melioribacter</taxon>
    </lineage>
</organism>
<dbReference type="HOGENOM" id="CLU_007308_7_0_10"/>
<dbReference type="InterPro" id="IPR024692">
    <property type="entry name" value="PTS_EI"/>
</dbReference>
<evidence type="ECO:0000313" key="24">
    <source>
        <dbReference type="EMBL" id="AFN75809.1"/>
    </source>
</evidence>
<feature type="binding site" evidence="20">
    <location>
        <position position="431"/>
    </location>
    <ligand>
        <name>Mg(2+)</name>
        <dbReference type="ChEBI" id="CHEBI:18420"/>
    </ligand>
</feature>
<dbReference type="InterPro" id="IPR050499">
    <property type="entry name" value="PEP-utilizing_PTS_enzyme"/>
</dbReference>
<evidence type="ECO:0000256" key="9">
    <source>
        <dbReference type="ARBA" id="ARBA00022490"/>
    </source>
</evidence>
<evidence type="ECO:0000256" key="3">
    <source>
        <dbReference type="ARBA" id="ARBA00002728"/>
    </source>
</evidence>
<evidence type="ECO:0000259" key="21">
    <source>
        <dbReference type="Pfam" id="PF00391"/>
    </source>
</evidence>
<evidence type="ECO:0000256" key="18">
    <source>
        <dbReference type="PIRSR" id="PIRSR000732-1"/>
    </source>
</evidence>
<dbReference type="GO" id="GO:0016301">
    <property type="term" value="F:kinase activity"/>
    <property type="evidence" value="ECO:0007669"/>
    <property type="project" value="UniProtKB-KW"/>
</dbReference>
<keyword evidence="25" id="KW-1185">Reference proteome</keyword>
<evidence type="ECO:0000313" key="25">
    <source>
        <dbReference type="Proteomes" id="UP000009011"/>
    </source>
</evidence>
<comment type="cofactor">
    <cofactor evidence="2 17 20">
        <name>Mg(2+)</name>
        <dbReference type="ChEBI" id="CHEBI:18420"/>
    </cofactor>
</comment>
<dbReference type="GO" id="GO:0046872">
    <property type="term" value="F:metal ion binding"/>
    <property type="evidence" value="ECO:0007669"/>
    <property type="project" value="UniProtKB-KW"/>
</dbReference>
<dbReference type="NCBIfam" id="TIGR01417">
    <property type="entry name" value="PTS_I_fam"/>
    <property type="match status" value="1"/>
</dbReference>
<feature type="binding site" evidence="19">
    <location>
        <position position="465"/>
    </location>
    <ligand>
        <name>phosphoenolpyruvate</name>
        <dbReference type="ChEBI" id="CHEBI:58702"/>
    </ligand>
</feature>
<evidence type="ECO:0000259" key="22">
    <source>
        <dbReference type="Pfam" id="PF02896"/>
    </source>
</evidence>
<evidence type="ECO:0000256" key="12">
    <source>
        <dbReference type="ARBA" id="ARBA00022683"/>
    </source>
</evidence>
<sequence length="581" mass="65202">MEKNQIILKGIAAAPGISIAPAYLFSKESESVSAEKIENVDEALENLDAALELSKKEMRKIFNLAVDKIGEKRAAIFEAQMMILDDPVLTSNIKERIKNEKMSPEYIVEDEISKYIRIMSASNEPYMKERSHDIEDIKNRIIRNLKKKKWKSKISNDVIVVTTSLSPSDTVLLSRSNVKGYVTDFGGLTSHAAIVARSLNIPAVVGIHEATNIIRNGDLLIIDGFHGKVIVNPTDILIKEYEEKIEKLSQYDEELLKLKSLPAVTLDGKEIKLMANLDISEEMSFIIHNCADGIGLVRTEQLFEEYEVFPDEDQQFEVYNKIAESIYPKVVIIRAFDIGGDKVLPVDLHEPNPMLGWRGIRLLLDSPNLFKTQIRAVLRASLHKNVWFMLPMINSLSEVVAANQLIDECKKELTEEGIKYDDEIPVGIMIEVPSAAVLTSDFADVVDFISIGTNDLIQYLLAVDRGNEIVSSQYQEFHPAVIRTIKHIIDEAGKKSVPIGMCGEMAADPFALPLLVGLGLESLSISAAGIPLHKKILRSLNYSELKRLADECLNLKNEDEINNKLHKFFNEKISDQIKNLY</sequence>
<protein>
    <recommendedName>
        <fullName evidence="7 17">Phosphoenolpyruvate-protein phosphotransferase</fullName>
        <ecNumber evidence="6 17">2.7.3.9</ecNumber>
    </recommendedName>
    <alternativeName>
        <fullName evidence="16 17">Phosphotransferase system, enzyme I</fullName>
    </alternativeName>
</protein>
<keyword evidence="14 17" id="KW-0418">Kinase</keyword>
<dbReference type="SUPFAM" id="SSF51621">
    <property type="entry name" value="Phosphoenolpyruvate/pyruvate domain"/>
    <property type="match status" value="1"/>
</dbReference>
<evidence type="ECO:0000256" key="5">
    <source>
        <dbReference type="ARBA" id="ARBA00007837"/>
    </source>
</evidence>
<dbReference type="PROSITE" id="PS00370">
    <property type="entry name" value="PEP_ENZYMES_PHOS_SITE"/>
    <property type="match status" value="1"/>
</dbReference>
<dbReference type="OrthoDB" id="9765468at2"/>
<evidence type="ECO:0000256" key="11">
    <source>
        <dbReference type="ARBA" id="ARBA00022679"/>
    </source>
</evidence>
<dbReference type="InterPro" id="IPR006318">
    <property type="entry name" value="PTS_EI-like"/>
</dbReference>
<evidence type="ECO:0000256" key="17">
    <source>
        <dbReference type="PIRNR" id="PIRNR000732"/>
    </source>
</evidence>
<evidence type="ECO:0000256" key="20">
    <source>
        <dbReference type="PIRSR" id="PIRSR000732-3"/>
    </source>
</evidence>
<evidence type="ECO:0000256" key="10">
    <source>
        <dbReference type="ARBA" id="ARBA00022597"/>
    </source>
</evidence>
<feature type="domain" description="Phosphotransferase system enzyme I N-terminal" evidence="23">
    <location>
        <begin position="9"/>
        <end position="130"/>
    </location>
</feature>
<comment type="function">
    <text evidence="3 17">General (non sugar-specific) component of the phosphoenolpyruvate-dependent sugar phosphotransferase system (sugar PTS). This major carbohydrate active-transport system catalyzes the phosphorylation of incoming sugar substrates concomitantly with their translocation across the cell membrane. Enzyme I transfers the phosphoryl group from phosphoenolpyruvate (PEP) to the phosphoryl carrier protein (HPr).</text>
</comment>
<gene>
    <name evidence="24" type="ordered locus">MROS_2579</name>
</gene>
<dbReference type="InterPro" id="IPR008731">
    <property type="entry name" value="PTS_EIN"/>
</dbReference>